<dbReference type="Proteomes" id="UP000243488">
    <property type="component" value="Chromosome"/>
</dbReference>
<dbReference type="AlphaFoldDB" id="A0A1V0B1A7"/>
<dbReference type="SUPFAM" id="SSF56925">
    <property type="entry name" value="OMPA-like"/>
    <property type="match status" value="1"/>
</dbReference>
<gene>
    <name evidence="4" type="ORF">BVH74_02620</name>
</gene>
<reference evidence="4 5" key="1">
    <citation type="submission" date="2017-03" db="EMBL/GenBank/DDBJ databases">
        <title>Complete genome sequence of the novel DNRA strain Pseudomonas sp. S-6-2 isolated from Chinese polluted river sediment. Journal of Biotechnology.</title>
        <authorList>
            <person name="Li J."/>
            <person name="Xiang F."/>
            <person name="Wang L."/>
            <person name="Xi L."/>
            <person name="Liu J."/>
        </authorList>
    </citation>
    <scope>NUCLEOTIDE SEQUENCE [LARGE SCALE GENOMIC DNA]</scope>
    <source>
        <strain evidence="4 5">S-6-2</strain>
    </source>
</reference>
<sequence length="204" mass="22123">MFKKTLLSAAVISLASLTGVAQAEQVNGYLFASVGQSDADISKSALDNYWGVVPGVSSSLDTKDTAFKIGAGIQLNPYVGVEFQYIDLGELSYKATDGVAVARTTAETQGLGLNAVGTLPLDRLSLFGKVGYHQLRTKAKDKFTVFGITDSESYSDKEWVWSWGVGASLMLTQSFSLVAEYERYRDVADTYDVDFVSAGLRYNF</sequence>
<dbReference type="InterPro" id="IPR027385">
    <property type="entry name" value="Beta-barrel_OMP"/>
</dbReference>
<protein>
    <recommendedName>
        <fullName evidence="3">Outer membrane protein beta-barrel domain-containing protein</fullName>
    </recommendedName>
</protein>
<evidence type="ECO:0000313" key="4">
    <source>
        <dbReference type="EMBL" id="AQZ93718.1"/>
    </source>
</evidence>
<evidence type="ECO:0000259" key="3">
    <source>
        <dbReference type="Pfam" id="PF13505"/>
    </source>
</evidence>
<dbReference type="Pfam" id="PF13505">
    <property type="entry name" value="OMP_b-brl"/>
    <property type="match status" value="1"/>
</dbReference>
<feature type="signal peptide" evidence="2">
    <location>
        <begin position="1"/>
        <end position="23"/>
    </location>
</feature>
<keyword evidence="1 2" id="KW-0732">Signal</keyword>
<accession>A0A1V0B1A7</accession>
<dbReference type="InterPro" id="IPR011250">
    <property type="entry name" value="OMP/PagP_B-barrel"/>
</dbReference>
<evidence type="ECO:0000256" key="2">
    <source>
        <dbReference type="SAM" id="SignalP"/>
    </source>
</evidence>
<name>A0A1V0B1A7_9GAMM</name>
<evidence type="ECO:0000313" key="5">
    <source>
        <dbReference type="Proteomes" id="UP000243488"/>
    </source>
</evidence>
<dbReference type="Gene3D" id="2.40.160.20">
    <property type="match status" value="1"/>
</dbReference>
<organism evidence="4 5">
    <name type="scientific">Halopseudomonas phragmitis</name>
    <dbReference type="NCBI Taxonomy" id="1931241"/>
    <lineage>
        <taxon>Bacteria</taxon>
        <taxon>Pseudomonadati</taxon>
        <taxon>Pseudomonadota</taxon>
        <taxon>Gammaproteobacteria</taxon>
        <taxon>Pseudomonadales</taxon>
        <taxon>Pseudomonadaceae</taxon>
        <taxon>Halopseudomonas</taxon>
    </lineage>
</organism>
<evidence type="ECO:0000256" key="1">
    <source>
        <dbReference type="ARBA" id="ARBA00022729"/>
    </source>
</evidence>
<feature type="domain" description="Outer membrane protein beta-barrel" evidence="3">
    <location>
        <begin position="8"/>
        <end position="204"/>
    </location>
</feature>
<dbReference type="STRING" id="1931241.BVH74_02620"/>
<dbReference type="RefSeq" id="WP_080048576.1">
    <property type="nucleotide sequence ID" value="NZ_CP020100.1"/>
</dbReference>
<dbReference type="KEGG" id="ppha:BVH74_02620"/>
<dbReference type="EMBL" id="CP020100">
    <property type="protein sequence ID" value="AQZ93718.1"/>
    <property type="molecule type" value="Genomic_DNA"/>
</dbReference>
<proteinExistence type="predicted"/>
<feature type="chain" id="PRO_5010738443" description="Outer membrane protein beta-barrel domain-containing protein" evidence="2">
    <location>
        <begin position="24"/>
        <end position="204"/>
    </location>
</feature>
<keyword evidence="5" id="KW-1185">Reference proteome</keyword>